<evidence type="ECO:0000313" key="5">
    <source>
        <dbReference type="Proteomes" id="UP001165065"/>
    </source>
</evidence>
<dbReference type="InterPro" id="IPR039038">
    <property type="entry name" value="ASPH"/>
</dbReference>
<dbReference type="AlphaFoldDB" id="A0A9W7GAJ9"/>
<dbReference type="GO" id="GO:0005783">
    <property type="term" value="C:endoplasmic reticulum"/>
    <property type="evidence" value="ECO:0007669"/>
    <property type="project" value="TreeGrafter"/>
</dbReference>
<accession>A0A9W7GAJ9</accession>
<reference evidence="5" key="1">
    <citation type="journal article" date="2023" name="Commun. Biol.">
        <title>Genome analysis of Parmales, the sister group of diatoms, reveals the evolutionary specialization of diatoms from phago-mixotrophs to photoautotrophs.</title>
        <authorList>
            <person name="Ban H."/>
            <person name="Sato S."/>
            <person name="Yoshikawa S."/>
            <person name="Yamada K."/>
            <person name="Nakamura Y."/>
            <person name="Ichinomiya M."/>
            <person name="Sato N."/>
            <person name="Blanc-Mathieu R."/>
            <person name="Endo H."/>
            <person name="Kuwata A."/>
            <person name="Ogata H."/>
        </authorList>
    </citation>
    <scope>NUCLEOTIDE SEQUENCE [LARGE SCALE GENOMIC DNA]</scope>
</reference>
<organism evidence="4 5">
    <name type="scientific">Triparma columacea</name>
    <dbReference type="NCBI Taxonomy" id="722753"/>
    <lineage>
        <taxon>Eukaryota</taxon>
        <taxon>Sar</taxon>
        <taxon>Stramenopiles</taxon>
        <taxon>Ochrophyta</taxon>
        <taxon>Bolidophyceae</taxon>
        <taxon>Parmales</taxon>
        <taxon>Triparmaceae</taxon>
        <taxon>Triparma</taxon>
    </lineage>
</organism>
<dbReference type="Pfam" id="PF05118">
    <property type="entry name" value="Asp_Arg_Hydrox"/>
    <property type="match status" value="1"/>
</dbReference>
<evidence type="ECO:0000259" key="3">
    <source>
        <dbReference type="Pfam" id="PF05118"/>
    </source>
</evidence>
<comment type="similarity">
    <text evidence="1">Belongs to the aspartyl/asparaginyl beta-hydroxylase family.</text>
</comment>
<evidence type="ECO:0000313" key="4">
    <source>
        <dbReference type="EMBL" id="GMI39771.1"/>
    </source>
</evidence>
<dbReference type="OrthoDB" id="438431at2759"/>
<protein>
    <recommendedName>
        <fullName evidence="3">Aspartyl/asparaginy/proline hydroxylase domain-containing protein</fullName>
    </recommendedName>
</protein>
<feature type="domain" description="Aspartyl/asparaginy/proline hydroxylase" evidence="3">
    <location>
        <begin position="233"/>
        <end position="360"/>
    </location>
</feature>
<sequence length="402" mass="44525">MLRLLALLLFSSLLPLPASPSDSGFSSDYVAALLDDYHAPNGIEMVMPKLIEYTRDEGSDDWVALHHVAGAYQMMARRMYSGGIHIDKAKLGLEEAASLFKKASVAYDAFMTRLKDRDVKEYPQLSYATNPSLIYRSWGDALVKLGRVEEAAGVYEEAKEKGVFKSANCRPEKEMPAINPGYIFENPFPEFEAELASLLPKIGWEFLNDGEKGGFEEGKGGWKHESGGLLDASAGNRWLQLTFFANGAAVSSPSTCESYPTLCKFVSDHAGHLSNKGQVKLSVMEPGTVVLPHAGPTMERLRMHCAVMVPDNSEKSFIRVGDQKVSWEEGKCFVFSEHCEHEVVIQEDAADFRVVLIVDLPNVFLSDWEDYKGAGGSWEREKWEHLQQANKGSEAVTAADEL</sequence>
<evidence type="ECO:0000256" key="2">
    <source>
        <dbReference type="SAM" id="SignalP"/>
    </source>
</evidence>
<dbReference type="GO" id="GO:0062101">
    <property type="term" value="F:peptidyl-aspartic acid 3-dioxygenase activity"/>
    <property type="evidence" value="ECO:0007669"/>
    <property type="project" value="InterPro"/>
</dbReference>
<dbReference type="SUPFAM" id="SSF51197">
    <property type="entry name" value="Clavaminate synthase-like"/>
    <property type="match status" value="1"/>
</dbReference>
<evidence type="ECO:0000256" key="1">
    <source>
        <dbReference type="ARBA" id="ARBA00007730"/>
    </source>
</evidence>
<proteinExistence type="inferred from homology"/>
<gene>
    <name evidence="4" type="ORF">TrCOL_g3925</name>
</gene>
<dbReference type="PANTHER" id="PTHR12366">
    <property type="entry name" value="ASPARTYL/ASPARAGINYL BETA-HYDROXYLASE"/>
    <property type="match status" value="1"/>
</dbReference>
<comment type="caution">
    <text evidence="4">The sequence shown here is derived from an EMBL/GenBank/DDBJ whole genome shotgun (WGS) entry which is preliminary data.</text>
</comment>
<keyword evidence="5" id="KW-1185">Reference proteome</keyword>
<feature type="signal peptide" evidence="2">
    <location>
        <begin position="1"/>
        <end position="20"/>
    </location>
</feature>
<keyword evidence="2" id="KW-0732">Signal</keyword>
<dbReference type="Proteomes" id="UP001165065">
    <property type="component" value="Unassembled WGS sequence"/>
</dbReference>
<dbReference type="EMBL" id="BRYA01000111">
    <property type="protein sequence ID" value="GMI39771.1"/>
    <property type="molecule type" value="Genomic_DNA"/>
</dbReference>
<feature type="chain" id="PRO_5040750243" description="Aspartyl/asparaginy/proline hydroxylase domain-containing protein" evidence="2">
    <location>
        <begin position="21"/>
        <end position="402"/>
    </location>
</feature>
<name>A0A9W7GAJ9_9STRA</name>
<dbReference type="InterPro" id="IPR007803">
    <property type="entry name" value="Asp/Arg/Pro-Hydrxlase"/>
</dbReference>
<dbReference type="PANTHER" id="PTHR12366:SF32">
    <property type="entry name" value="ASPARTATE BETA-HYDROXYLASE ISOFORM X1"/>
    <property type="match status" value="1"/>
</dbReference>
<dbReference type="Gene3D" id="2.60.120.330">
    <property type="entry name" value="B-lactam Antibiotic, Isopenicillin N Synthase, Chain"/>
    <property type="match status" value="1"/>
</dbReference>
<dbReference type="InterPro" id="IPR027443">
    <property type="entry name" value="IPNS-like_sf"/>
</dbReference>